<evidence type="ECO:0000259" key="12">
    <source>
        <dbReference type="PROSITE" id="PS51177"/>
    </source>
</evidence>
<protein>
    <recommendedName>
        <fullName evidence="6 10">Riboflavin synthase</fullName>
        <ecNumber evidence="5 10">2.5.1.9</ecNumber>
    </recommendedName>
</protein>
<evidence type="ECO:0000256" key="8">
    <source>
        <dbReference type="ARBA" id="ARBA00022679"/>
    </source>
</evidence>
<dbReference type="CDD" id="cd00402">
    <property type="entry name" value="Riboflavin_synthase_like"/>
    <property type="match status" value="1"/>
</dbReference>
<dbReference type="PROSITE" id="PS51177">
    <property type="entry name" value="LUMAZINE_BIND"/>
    <property type="match status" value="2"/>
</dbReference>
<feature type="domain" description="Lumazine-binding" evidence="12">
    <location>
        <begin position="1"/>
        <end position="97"/>
    </location>
</feature>
<dbReference type="EC" id="2.5.1.9" evidence="5 10"/>
<evidence type="ECO:0000256" key="10">
    <source>
        <dbReference type="NCBIfam" id="TIGR00187"/>
    </source>
</evidence>
<evidence type="ECO:0000256" key="1">
    <source>
        <dbReference type="ARBA" id="ARBA00000968"/>
    </source>
</evidence>
<feature type="repeat" description="Lumazine-binding" evidence="11">
    <location>
        <begin position="1"/>
        <end position="97"/>
    </location>
</feature>
<feature type="domain" description="Lumazine-binding" evidence="12">
    <location>
        <begin position="98"/>
        <end position="199"/>
    </location>
</feature>
<dbReference type="SUPFAM" id="SSF63380">
    <property type="entry name" value="Riboflavin synthase domain-like"/>
    <property type="match status" value="2"/>
</dbReference>
<comment type="catalytic activity">
    <reaction evidence="1">
        <text>2 6,7-dimethyl-8-(1-D-ribityl)lumazine + H(+) = 5-amino-6-(D-ribitylamino)uracil + riboflavin</text>
        <dbReference type="Rhea" id="RHEA:20772"/>
        <dbReference type="ChEBI" id="CHEBI:15378"/>
        <dbReference type="ChEBI" id="CHEBI:15934"/>
        <dbReference type="ChEBI" id="CHEBI:57986"/>
        <dbReference type="ChEBI" id="CHEBI:58201"/>
        <dbReference type="EC" id="2.5.1.9"/>
    </reaction>
</comment>
<gene>
    <name evidence="13" type="ORF">K8V11_14455</name>
</gene>
<organism evidence="13 14">
    <name type="scientific">Dietzia timorensis</name>
    <dbReference type="NCBI Taxonomy" id="499555"/>
    <lineage>
        <taxon>Bacteria</taxon>
        <taxon>Bacillati</taxon>
        <taxon>Actinomycetota</taxon>
        <taxon>Actinomycetes</taxon>
        <taxon>Mycobacteriales</taxon>
        <taxon>Dietziaceae</taxon>
        <taxon>Dietzia</taxon>
    </lineage>
</organism>
<dbReference type="GO" id="GO:0004746">
    <property type="term" value="F:riboflavin synthase activity"/>
    <property type="evidence" value="ECO:0007669"/>
    <property type="project" value="UniProtKB-UniRule"/>
</dbReference>
<evidence type="ECO:0000256" key="5">
    <source>
        <dbReference type="ARBA" id="ARBA00012827"/>
    </source>
</evidence>
<dbReference type="PANTHER" id="PTHR21098:SF12">
    <property type="entry name" value="RIBOFLAVIN SYNTHASE"/>
    <property type="match status" value="1"/>
</dbReference>
<dbReference type="Pfam" id="PF00677">
    <property type="entry name" value="Lum_binding"/>
    <property type="match status" value="2"/>
</dbReference>
<dbReference type="GO" id="GO:0009231">
    <property type="term" value="P:riboflavin biosynthetic process"/>
    <property type="evidence" value="ECO:0007669"/>
    <property type="project" value="UniProtKB-KW"/>
</dbReference>
<name>A0A921F864_9ACTN</name>
<dbReference type="Gene3D" id="2.40.30.20">
    <property type="match status" value="2"/>
</dbReference>
<keyword evidence="8 13" id="KW-0808">Transferase</keyword>
<evidence type="ECO:0000256" key="2">
    <source>
        <dbReference type="ARBA" id="ARBA00002803"/>
    </source>
</evidence>
<dbReference type="PIRSF" id="PIRSF000498">
    <property type="entry name" value="Riboflavin_syn_A"/>
    <property type="match status" value="1"/>
</dbReference>
<dbReference type="RefSeq" id="WP_303915790.1">
    <property type="nucleotide sequence ID" value="NZ_DYXM01000276.1"/>
</dbReference>
<dbReference type="FunFam" id="2.40.30.20:FF:000003">
    <property type="entry name" value="Riboflavin synthase, alpha subunit"/>
    <property type="match status" value="1"/>
</dbReference>
<dbReference type="PANTHER" id="PTHR21098">
    <property type="entry name" value="RIBOFLAVIN SYNTHASE ALPHA CHAIN"/>
    <property type="match status" value="1"/>
</dbReference>
<comment type="pathway">
    <text evidence="3">Cofactor biosynthesis; riboflavin biosynthesis; riboflavin from 2-hydroxy-3-oxobutyl phosphate and 5-amino-6-(D-ribitylamino)uracil: step 2/2.</text>
</comment>
<comment type="function">
    <text evidence="2">Catalyzes the dismutation of two molecules of 6,7-dimethyl-8-ribityllumazine, resulting in the formation of riboflavin and 5-amino-6-(D-ribitylamino)uracil.</text>
</comment>
<dbReference type="AlphaFoldDB" id="A0A921F864"/>
<proteinExistence type="predicted"/>
<comment type="subunit">
    <text evidence="4">Homotrimer.</text>
</comment>
<dbReference type="NCBIfam" id="TIGR00187">
    <property type="entry name" value="ribE"/>
    <property type="match status" value="1"/>
</dbReference>
<evidence type="ECO:0000256" key="9">
    <source>
        <dbReference type="ARBA" id="ARBA00022737"/>
    </source>
</evidence>
<evidence type="ECO:0000313" key="13">
    <source>
        <dbReference type="EMBL" id="HJE92198.1"/>
    </source>
</evidence>
<dbReference type="NCBIfam" id="NF006767">
    <property type="entry name" value="PRK09289.1"/>
    <property type="match status" value="1"/>
</dbReference>
<dbReference type="InterPro" id="IPR023366">
    <property type="entry name" value="ATP_synth_asu-like_sf"/>
</dbReference>
<sequence length="208" mass="22080">MFTGIIRQIGEVTSIETDADIVRMRIRGSDVLGDASLGDSIATSGVCLTITELPGDGSFVTELMGETMERSAMSQVKVGSSVNLEPAAQLHSRLDGHIVQGHVDGTGALLHRSSGDKWDVLRFSIPAELAPLVVEKGSIAVSGVSLTISAVSPADSKEHWFEVSLIPVTLSDTTLGQLREGDAVNLETDVVAKHIARLTEFSTNIRQS</sequence>
<keyword evidence="7" id="KW-0686">Riboflavin biosynthesis</keyword>
<evidence type="ECO:0000256" key="4">
    <source>
        <dbReference type="ARBA" id="ARBA00011233"/>
    </source>
</evidence>
<dbReference type="InterPro" id="IPR001783">
    <property type="entry name" value="Lumazine-bd"/>
</dbReference>
<evidence type="ECO:0000256" key="3">
    <source>
        <dbReference type="ARBA" id="ARBA00004887"/>
    </source>
</evidence>
<dbReference type="Proteomes" id="UP000776650">
    <property type="component" value="Unassembled WGS sequence"/>
</dbReference>
<evidence type="ECO:0000256" key="11">
    <source>
        <dbReference type="PROSITE-ProRule" id="PRU00524"/>
    </source>
</evidence>
<comment type="caution">
    <text evidence="13">The sequence shown here is derived from an EMBL/GenBank/DDBJ whole genome shotgun (WGS) entry which is preliminary data.</text>
</comment>
<feature type="repeat" description="Lumazine-binding" evidence="11">
    <location>
        <begin position="98"/>
        <end position="199"/>
    </location>
</feature>
<accession>A0A921F864</accession>
<dbReference type="EMBL" id="DYXM01000276">
    <property type="protein sequence ID" value="HJE92198.1"/>
    <property type="molecule type" value="Genomic_DNA"/>
</dbReference>
<reference evidence="13" key="1">
    <citation type="journal article" date="2021" name="PeerJ">
        <title>Extensive microbial diversity within the chicken gut microbiome revealed by metagenomics and culture.</title>
        <authorList>
            <person name="Gilroy R."/>
            <person name="Ravi A."/>
            <person name="Getino M."/>
            <person name="Pursley I."/>
            <person name="Horton D.L."/>
            <person name="Alikhan N.F."/>
            <person name="Baker D."/>
            <person name="Gharbi K."/>
            <person name="Hall N."/>
            <person name="Watson M."/>
            <person name="Adriaenssens E.M."/>
            <person name="Foster-Nyarko E."/>
            <person name="Jarju S."/>
            <person name="Secka A."/>
            <person name="Antonio M."/>
            <person name="Oren A."/>
            <person name="Chaudhuri R.R."/>
            <person name="La Ragione R."/>
            <person name="Hildebrand F."/>
            <person name="Pallen M.J."/>
        </authorList>
    </citation>
    <scope>NUCLEOTIDE SEQUENCE</scope>
    <source>
        <strain evidence="13">ChiGjej1B1-18357</strain>
    </source>
</reference>
<dbReference type="InterPro" id="IPR017938">
    <property type="entry name" value="Riboflavin_synthase-like_b-brl"/>
</dbReference>
<evidence type="ECO:0000256" key="6">
    <source>
        <dbReference type="ARBA" id="ARBA00013950"/>
    </source>
</evidence>
<keyword evidence="9" id="KW-0677">Repeat</keyword>
<dbReference type="InterPro" id="IPR026017">
    <property type="entry name" value="Lumazine-bd_dom"/>
</dbReference>
<dbReference type="FunFam" id="2.40.30.20:FF:000004">
    <property type="entry name" value="Riboflavin synthase, alpha subunit"/>
    <property type="match status" value="1"/>
</dbReference>
<evidence type="ECO:0000313" key="14">
    <source>
        <dbReference type="Proteomes" id="UP000776650"/>
    </source>
</evidence>
<reference evidence="13" key="2">
    <citation type="submission" date="2021-09" db="EMBL/GenBank/DDBJ databases">
        <authorList>
            <person name="Gilroy R."/>
        </authorList>
    </citation>
    <scope>NUCLEOTIDE SEQUENCE</scope>
    <source>
        <strain evidence="13">ChiGjej1B1-18357</strain>
    </source>
</reference>
<evidence type="ECO:0000256" key="7">
    <source>
        <dbReference type="ARBA" id="ARBA00022619"/>
    </source>
</evidence>